<dbReference type="EMBL" id="JXTC01000093">
    <property type="protein sequence ID" value="PON89580.1"/>
    <property type="molecule type" value="Genomic_DNA"/>
</dbReference>
<keyword evidence="3" id="KW-0378">Hydrolase</keyword>
<dbReference type="Pfam" id="PF02902">
    <property type="entry name" value="Peptidase_C48"/>
    <property type="match status" value="1"/>
</dbReference>
<protein>
    <submittedName>
        <fullName evidence="5">Ulp1 protease family, C-terminal catalytic domain containing protein</fullName>
    </submittedName>
</protein>
<evidence type="ECO:0000313" key="5">
    <source>
        <dbReference type="EMBL" id="PON89580.1"/>
    </source>
</evidence>
<evidence type="ECO:0000259" key="4">
    <source>
        <dbReference type="Pfam" id="PF02902"/>
    </source>
</evidence>
<evidence type="ECO:0000256" key="1">
    <source>
        <dbReference type="ARBA" id="ARBA00005234"/>
    </source>
</evidence>
<comment type="caution">
    <text evidence="5">The sequence shown here is derived from an EMBL/GenBank/DDBJ whole genome shotgun (WGS) entry which is preliminary data.</text>
</comment>
<gene>
    <name evidence="5" type="ORF">TorRG33x02_147240</name>
</gene>
<dbReference type="AlphaFoldDB" id="A0A2P5EVL3"/>
<keyword evidence="2 5" id="KW-0645">Protease</keyword>
<reference evidence="6" key="1">
    <citation type="submission" date="2016-06" db="EMBL/GenBank/DDBJ databases">
        <title>Parallel loss of symbiosis genes in relatives of nitrogen-fixing non-legume Parasponia.</title>
        <authorList>
            <person name="Van Velzen R."/>
            <person name="Holmer R."/>
            <person name="Bu F."/>
            <person name="Rutten L."/>
            <person name="Van Zeijl A."/>
            <person name="Liu W."/>
            <person name="Santuari L."/>
            <person name="Cao Q."/>
            <person name="Sharma T."/>
            <person name="Shen D."/>
            <person name="Roswanjaya Y."/>
            <person name="Wardhani T."/>
            <person name="Kalhor M.S."/>
            <person name="Jansen J."/>
            <person name="Van den Hoogen J."/>
            <person name="Gungor B."/>
            <person name="Hartog M."/>
            <person name="Hontelez J."/>
            <person name="Verver J."/>
            <person name="Yang W.-C."/>
            <person name="Schijlen E."/>
            <person name="Repin R."/>
            <person name="Schilthuizen M."/>
            <person name="Schranz E."/>
            <person name="Heidstra R."/>
            <person name="Miyata K."/>
            <person name="Fedorova E."/>
            <person name="Kohlen W."/>
            <person name="Bisseling T."/>
            <person name="Smit S."/>
            <person name="Geurts R."/>
        </authorList>
    </citation>
    <scope>NUCLEOTIDE SEQUENCE [LARGE SCALE GENOMIC DNA]</scope>
    <source>
        <strain evidence="6">cv. RG33-2</strain>
    </source>
</reference>
<accession>A0A2P5EVL3</accession>
<name>A0A2P5EVL3_TREOI</name>
<dbReference type="InterPro" id="IPR003653">
    <property type="entry name" value="Peptidase_C48_C"/>
</dbReference>
<evidence type="ECO:0000256" key="2">
    <source>
        <dbReference type="ARBA" id="ARBA00022670"/>
    </source>
</evidence>
<comment type="similarity">
    <text evidence="1">Belongs to the peptidase C48 family.</text>
</comment>
<dbReference type="SUPFAM" id="SSF54001">
    <property type="entry name" value="Cysteine proteinases"/>
    <property type="match status" value="1"/>
</dbReference>
<dbReference type="Gene3D" id="3.40.395.10">
    <property type="entry name" value="Adenoviral Proteinase, Chain A"/>
    <property type="match status" value="1"/>
</dbReference>
<organism evidence="5 6">
    <name type="scientific">Trema orientale</name>
    <name type="common">Charcoal tree</name>
    <name type="synonym">Celtis orientalis</name>
    <dbReference type="NCBI Taxonomy" id="63057"/>
    <lineage>
        <taxon>Eukaryota</taxon>
        <taxon>Viridiplantae</taxon>
        <taxon>Streptophyta</taxon>
        <taxon>Embryophyta</taxon>
        <taxon>Tracheophyta</taxon>
        <taxon>Spermatophyta</taxon>
        <taxon>Magnoliopsida</taxon>
        <taxon>eudicotyledons</taxon>
        <taxon>Gunneridae</taxon>
        <taxon>Pentapetalae</taxon>
        <taxon>rosids</taxon>
        <taxon>fabids</taxon>
        <taxon>Rosales</taxon>
        <taxon>Cannabaceae</taxon>
        <taxon>Trema</taxon>
    </lineage>
</organism>
<evidence type="ECO:0000313" key="6">
    <source>
        <dbReference type="Proteomes" id="UP000237000"/>
    </source>
</evidence>
<feature type="domain" description="Ubiquitin-like protease family profile" evidence="4">
    <location>
        <begin position="8"/>
        <end position="51"/>
    </location>
</feature>
<dbReference type="InParanoid" id="A0A2P5EVL3"/>
<dbReference type="GO" id="GO:0006508">
    <property type="term" value="P:proteolysis"/>
    <property type="evidence" value="ECO:0007669"/>
    <property type="project" value="UniProtKB-KW"/>
</dbReference>
<dbReference type="Proteomes" id="UP000237000">
    <property type="component" value="Unassembled WGS sequence"/>
</dbReference>
<sequence>MQNLDLILEEDISKTKRPGRSFAKFTVSIEKKAPQQTNAVGCGVYVINFMEQRDLDELDESKFKSHDERARLVLKIVLSGYNKCRSTYVISPEDCVVWLQQMSINLC</sequence>
<dbReference type="InterPro" id="IPR038765">
    <property type="entry name" value="Papain-like_cys_pep_sf"/>
</dbReference>
<proteinExistence type="inferred from homology"/>
<dbReference type="GO" id="GO:0008234">
    <property type="term" value="F:cysteine-type peptidase activity"/>
    <property type="evidence" value="ECO:0007669"/>
    <property type="project" value="InterPro"/>
</dbReference>
<evidence type="ECO:0000256" key="3">
    <source>
        <dbReference type="ARBA" id="ARBA00022801"/>
    </source>
</evidence>
<keyword evidence="6" id="KW-1185">Reference proteome</keyword>